<evidence type="ECO:0000259" key="1">
    <source>
        <dbReference type="Pfam" id="PF01814"/>
    </source>
</evidence>
<dbReference type="Pfam" id="PF01814">
    <property type="entry name" value="Hemerythrin"/>
    <property type="match status" value="1"/>
</dbReference>
<gene>
    <name evidence="2" type="ORF">GCM10011578_010530</name>
</gene>
<protein>
    <recommendedName>
        <fullName evidence="1">Hemerythrin-like domain-containing protein</fullName>
    </recommendedName>
</protein>
<dbReference type="InterPro" id="IPR012312">
    <property type="entry name" value="Hemerythrin-like"/>
</dbReference>
<dbReference type="CDD" id="cd12108">
    <property type="entry name" value="Hr-like"/>
    <property type="match status" value="1"/>
</dbReference>
<name>A0A917X7W3_9ACTN</name>
<feature type="domain" description="Hemerythrin-like" evidence="1">
    <location>
        <begin position="12"/>
        <end position="141"/>
    </location>
</feature>
<dbReference type="EMBL" id="BMML01000002">
    <property type="protein sequence ID" value="GGM92436.1"/>
    <property type="molecule type" value="Genomic_DNA"/>
</dbReference>
<evidence type="ECO:0000313" key="3">
    <source>
        <dbReference type="Proteomes" id="UP000653411"/>
    </source>
</evidence>
<reference evidence="2" key="2">
    <citation type="submission" date="2020-09" db="EMBL/GenBank/DDBJ databases">
        <authorList>
            <person name="Sun Q."/>
            <person name="Zhou Y."/>
        </authorList>
    </citation>
    <scope>NUCLEOTIDE SEQUENCE</scope>
    <source>
        <strain evidence="2">CGMCC 4.7110</strain>
    </source>
</reference>
<evidence type="ECO:0000313" key="2">
    <source>
        <dbReference type="EMBL" id="GGM92436.1"/>
    </source>
</evidence>
<organism evidence="2 3">
    <name type="scientific">Streptomyces fuscichromogenes</name>
    <dbReference type="NCBI Taxonomy" id="1324013"/>
    <lineage>
        <taxon>Bacteria</taxon>
        <taxon>Bacillati</taxon>
        <taxon>Actinomycetota</taxon>
        <taxon>Actinomycetes</taxon>
        <taxon>Kitasatosporales</taxon>
        <taxon>Streptomycetaceae</taxon>
        <taxon>Streptomyces</taxon>
    </lineage>
</organism>
<dbReference type="AlphaFoldDB" id="A0A917X7W3"/>
<comment type="caution">
    <text evidence="2">The sequence shown here is derived from an EMBL/GenBank/DDBJ whole genome shotgun (WGS) entry which is preliminary data.</text>
</comment>
<dbReference type="RefSeq" id="WP_189261374.1">
    <property type="nucleotide sequence ID" value="NZ_BMML01000002.1"/>
</dbReference>
<proteinExistence type="predicted"/>
<keyword evidence="3" id="KW-1185">Reference proteome</keyword>
<dbReference type="Proteomes" id="UP000653411">
    <property type="component" value="Unassembled WGS sequence"/>
</dbReference>
<dbReference type="Gene3D" id="1.20.120.520">
    <property type="entry name" value="nmb1532 protein domain like"/>
    <property type="match status" value="1"/>
</dbReference>
<sequence length="228" mass="25112">MSQDFKNLDMTMMFAIHDALRRELERLARTAARVDEDPRHVLSTAVGWELFKKFLTAHQTSEDLRIWPVMRAALAGRTSELALLADMEAEHAGIAPLLAGIDAALADRESGPERLGGLTDTLRTRLAAHLDHEERDALPLVDATLSPEQWQDFAAEQRGRLSPDAARYLPWLLDDADAAKAARILARVPEPLRIAYESDWREAYRNLGVWTPGAAPGAATGAVTASGR</sequence>
<reference evidence="2" key="1">
    <citation type="journal article" date="2014" name="Int. J. Syst. Evol. Microbiol.">
        <title>Complete genome sequence of Corynebacterium casei LMG S-19264T (=DSM 44701T), isolated from a smear-ripened cheese.</title>
        <authorList>
            <consortium name="US DOE Joint Genome Institute (JGI-PGF)"/>
            <person name="Walter F."/>
            <person name="Albersmeier A."/>
            <person name="Kalinowski J."/>
            <person name="Ruckert C."/>
        </authorList>
    </citation>
    <scope>NUCLEOTIDE SEQUENCE</scope>
    <source>
        <strain evidence="2">CGMCC 4.7110</strain>
    </source>
</reference>
<accession>A0A917X7W3</accession>